<dbReference type="Pfam" id="PF01464">
    <property type="entry name" value="SLT"/>
    <property type="match status" value="1"/>
</dbReference>
<gene>
    <name evidence="3" type="ORF">MHYMCMPASI_01165</name>
</gene>
<comment type="caution">
    <text evidence="3">The sequence shown here is derived from an EMBL/GenBank/DDBJ whole genome shotgun (WGS) entry which is preliminary data.</text>
</comment>
<dbReference type="EMBL" id="CAJVAF010000351">
    <property type="protein sequence ID" value="CAG7600259.1"/>
    <property type="molecule type" value="Genomic_DNA"/>
</dbReference>
<accession>A0A8S4C366</accession>
<dbReference type="InterPro" id="IPR023346">
    <property type="entry name" value="Lysozyme-like_dom_sf"/>
</dbReference>
<dbReference type="AlphaFoldDB" id="A0A8S4C366"/>
<name>A0A8S4C366_9ACAR</name>
<evidence type="ECO:0000256" key="1">
    <source>
        <dbReference type="SAM" id="SignalP"/>
    </source>
</evidence>
<feature type="domain" description="Transglycosylase SLT" evidence="2">
    <location>
        <begin position="33"/>
        <end position="167"/>
    </location>
</feature>
<evidence type="ECO:0000313" key="3">
    <source>
        <dbReference type="EMBL" id="CAG7600259.1"/>
    </source>
</evidence>
<dbReference type="Gene3D" id="1.10.530.10">
    <property type="match status" value="1"/>
</dbReference>
<organism evidence="3 4">
    <name type="scientific">Hyalomma marginatum</name>
    <dbReference type="NCBI Taxonomy" id="34627"/>
    <lineage>
        <taxon>Eukaryota</taxon>
        <taxon>Metazoa</taxon>
        <taxon>Ecdysozoa</taxon>
        <taxon>Arthropoda</taxon>
        <taxon>Chelicerata</taxon>
        <taxon>Arachnida</taxon>
        <taxon>Acari</taxon>
        <taxon>Parasitiformes</taxon>
        <taxon>Ixodida</taxon>
        <taxon>Ixodoidea</taxon>
        <taxon>Ixodidae</taxon>
        <taxon>Hyalomminae</taxon>
        <taxon>Hyalomma</taxon>
    </lineage>
</organism>
<keyword evidence="4" id="KW-1185">Reference proteome</keyword>
<reference evidence="3" key="1">
    <citation type="submission" date="2021-06" db="EMBL/GenBank/DDBJ databases">
        <authorList>
            <person name="Nardi T."/>
            <person name="Nardi T."/>
        </authorList>
    </citation>
    <scope>NUCLEOTIDE SEQUENCE</scope>
</reference>
<sequence length="229" mass="26589">MYLLRLLLVLLSINLTINKAVAAESDYLHCTKAINFYEERYKLPRNLLHSIATVESGKWNEKHKRILPWPWTLNVAGKAHYFATKQEAVNFLKSVLAKGIEQVDVGCAQINWYYHGKKHFKKPEHAFNPVFNTAYAAYFLSQNYERTKDWAKAVAIYHSRTEEKGKNYAAKVHKIWHNHRLGSKVGFDRKQKIEPKTYHRVIISKNLHNLDSDIIVHTSAKDSSVTMLP</sequence>
<feature type="chain" id="PRO_5035757129" evidence="1">
    <location>
        <begin position="23"/>
        <end position="229"/>
    </location>
</feature>
<dbReference type="Proteomes" id="UP000837675">
    <property type="component" value="Unassembled WGS sequence"/>
</dbReference>
<proteinExistence type="predicted"/>
<protein>
    <submittedName>
        <fullName evidence="3">Transglycosylase-putative</fullName>
    </submittedName>
</protein>
<feature type="signal peptide" evidence="1">
    <location>
        <begin position="1"/>
        <end position="22"/>
    </location>
</feature>
<dbReference type="SUPFAM" id="SSF53955">
    <property type="entry name" value="Lysozyme-like"/>
    <property type="match status" value="1"/>
</dbReference>
<evidence type="ECO:0000313" key="4">
    <source>
        <dbReference type="Proteomes" id="UP000837675"/>
    </source>
</evidence>
<dbReference type="InterPro" id="IPR008258">
    <property type="entry name" value="Transglycosylase_SLT_dom_1"/>
</dbReference>
<evidence type="ECO:0000259" key="2">
    <source>
        <dbReference type="Pfam" id="PF01464"/>
    </source>
</evidence>
<keyword evidence="1" id="KW-0732">Signal</keyword>